<dbReference type="InterPro" id="IPR016187">
    <property type="entry name" value="CTDL_fold"/>
</dbReference>
<sequence>MKTFKWGRWELKFHNYYTNWYSNEPSGRGEEECVEMYTDGTWNDKKCSKSHLIVCQF</sequence>
<evidence type="ECO:0000313" key="3">
    <source>
        <dbReference type="Ensembl" id="ENSZLMP00000017639.1"/>
    </source>
</evidence>
<dbReference type="AlphaFoldDB" id="A0A8D2QUG2"/>
<keyword evidence="1" id="KW-1015">Disulfide bond</keyword>
<dbReference type="InterPro" id="IPR018378">
    <property type="entry name" value="C-type_lectin_CS"/>
</dbReference>
<dbReference type="PROSITE" id="PS50041">
    <property type="entry name" value="C_TYPE_LECTIN_2"/>
    <property type="match status" value="1"/>
</dbReference>
<evidence type="ECO:0000256" key="1">
    <source>
        <dbReference type="ARBA" id="ARBA00023157"/>
    </source>
</evidence>
<dbReference type="Ensembl" id="ENSZLMT00000018134.1">
    <property type="protein sequence ID" value="ENSZLMP00000017639.1"/>
    <property type="gene ID" value="ENSZLMG00000012246.1"/>
</dbReference>
<dbReference type="Pfam" id="PF00059">
    <property type="entry name" value="Lectin_C"/>
    <property type="match status" value="1"/>
</dbReference>
<reference evidence="3" key="2">
    <citation type="submission" date="2025-09" db="UniProtKB">
        <authorList>
            <consortium name="Ensembl"/>
        </authorList>
    </citation>
    <scope>IDENTIFICATION</scope>
</reference>
<dbReference type="InterPro" id="IPR001304">
    <property type="entry name" value="C-type_lectin-like"/>
</dbReference>
<dbReference type="Proteomes" id="UP000694401">
    <property type="component" value="Unassembled WGS sequence"/>
</dbReference>
<evidence type="ECO:0000313" key="4">
    <source>
        <dbReference type="Proteomes" id="UP000694401"/>
    </source>
</evidence>
<dbReference type="SUPFAM" id="SSF56436">
    <property type="entry name" value="C-type lectin-like"/>
    <property type="match status" value="1"/>
</dbReference>
<dbReference type="PROSITE" id="PS00615">
    <property type="entry name" value="C_TYPE_LECTIN_1"/>
    <property type="match status" value="1"/>
</dbReference>
<name>A0A8D2QUG2_ZOSLA</name>
<protein>
    <recommendedName>
        <fullName evidence="2">C-type lectin domain-containing protein</fullName>
    </recommendedName>
</protein>
<reference evidence="3" key="1">
    <citation type="submission" date="2025-08" db="UniProtKB">
        <authorList>
            <consortium name="Ensembl"/>
        </authorList>
    </citation>
    <scope>IDENTIFICATION</scope>
</reference>
<dbReference type="InterPro" id="IPR016186">
    <property type="entry name" value="C-type_lectin-like/link_sf"/>
</dbReference>
<organism evidence="3 4">
    <name type="scientific">Zosterops lateralis melanops</name>
    <dbReference type="NCBI Taxonomy" id="1220523"/>
    <lineage>
        <taxon>Eukaryota</taxon>
        <taxon>Metazoa</taxon>
        <taxon>Chordata</taxon>
        <taxon>Craniata</taxon>
        <taxon>Vertebrata</taxon>
        <taxon>Euteleostomi</taxon>
        <taxon>Archelosauria</taxon>
        <taxon>Archosauria</taxon>
        <taxon>Dinosauria</taxon>
        <taxon>Saurischia</taxon>
        <taxon>Theropoda</taxon>
        <taxon>Coelurosauria</taxon>
        <taxon>Aves</taxon>
        <taxon>Neognathae</taxon>
        <taxon>Neoaves</taxon>
        <taxon>Telluraves</taxon>
        <taxon>Australaves</taxon>
        <taxon>Passeriformes</taxon>
        <taxon>Sylvioidea</taxon>
        <taxon>Zosteropidae</taxon>
        <taxon>Zosterops</taxon>
    </lineage>
</organism>
<proteinExistence type="predicted"/>
<feature type="domain" description="C-type lectin" evidence="2">
    <location>
        <begin position="1"/>
        <end position="56"/>
    </location>
</feature>
<accession>A0A8D2QUG2</accession>
<dbReference type="Gene3D" id="3.10.100.10">
    <property type="entry name" value="Mannose-Binding Protein A, subunit A"/>
    <property type="match status" value="1"/>
</dbReference>
<keyword evidence="4" id="KW-1185">Reference proteome</keyword>
<evidence type="ECO:0000259" key="2">
    <source>
        <dbReference type="PROSITE" id="PS50041"/>
    </source>
</evidence>